<evidence type="ECO:0000313" key="2">
    <source>
        <dbReference type="EMBL" id="WAC02636.1"/>
    </source>
</evidence>
<organism evidence="2 3">
    <name type="scientific">Lacinutrix neustonica</name>
    <dbReference type="NCBI Taxonomy" id="2980107"/>
    <lineage>
        <taxon>Bacteria</taxon>
        <taxon>Pseudomonadati</taxon>
        <taxon>Bacteroidota</taxon>
        <taxon>Flavobacteriia</taxon>
        <taxon>Flavobacteriales</taxon>
        <taxon>Flavobacteriaceae</taxon>
        <taxon>Lacinutrix</taxon>
    </lineage>
</organism>
<feature type="region of interest" description="Disordered" evidence="1">
    <location>
        <begin position="124"/>
        <end position="143"/>
    </location>
</feature>
<feature type="compositionally biased region" description="Basic and acidic residues" evidence="1">
    <location>
        <begin position="124"/>
        <end position="135"/>
    </location>
</feature>
<evidence type="ECO:0000313" key="3">
    <source>
        <dbReference type="Proteomes" id="UP001164705"/>
    </source>
</evidence>
<dbReference type="Proteomes" id="UP001164705">
    <property type="component" value="Chromosome"/>
</dbReference>
<sequence>MFTGLLAMATFFSCSNEEEDMVVEENNVSADKLYDIHSFNDGLKDCSYIDNNWGQNAYYDYTMVNQTQTNFLFNQNTKIASVFNISTVPTAFVHDNSGSTYNAISYGQGYILFGEDIYREALSKGRDSTSDDSSSRSRAPITI</sequence>
<name>A0A9E8MWH6_9FLAO</name>
<dbReference type="EMBL" id="CP113088">
    <property type="protein sequence ID" value="WAC02636.1"/>
    <property type="molecule type" value="Genomic_DNA"/>
</dbReference>
<dbReference type="RefSeq" id="WP_267677233.1">
    <property type="nucleotide sequence ID" value="NZ_CP113088.1"/>
</dbReference>
<dbReference type="AlphaFoldDB" id="A0A9E8MWH6"/>
<protein>
    <submittedName>
        <fullName evidence="2">Uncharacterized protein</fullName>
    </submittedName>
</protein>
<accession>A0A9E8MWH6</accession>
<reference evidence="2" key="1">
    <citation type="submission" date="2022-11" db="EMBL/GenBank/DDBJ databases">
        <title>Lacinutrix neustonica HL-RS19T sp. nov., isolated from the surface microlayer sample of brackish Lake Shihwa.</title>
        <authorList>
            <person name="Choi J.Y."/>
            <person name="Hwang C.Y."/>
        </authorList>
    </citation>
    <scope>NUCLEOTIDE SEQUENCE</scope>
    <source>
        <strain evidence="2">HL-RS19</strain>
    </source>
</reference>
<gene>
    <name evidence="2" type="ORF">N7U66_02825</name>
</gene>
<keyword evidence="3" id="KW-1185">Reference proteome</keyword>
<dbReference type="KEGG" id="lnu:N7U66_02825"/>
<proteinExistence type="predicted"/>
<evidence type="ECO:0000256" key="1">
    <source>
        <dbReference type="SAM" id="MobiDB-lite"/>
    </source>
</evidence>